<dbReference type="AlphaFoldDB" id="A0A418YCP1"/>
<keyword evidence="3" id="KW-1185">Reference proteome</keyword>
<feature type="chain" id="PRO_5019072682" evidence="1">
    <location>
        <begin position="27"/>
        <end position="173"/>
    </location>
</feature>
<proteinExistence type="predicted"/>
<organism evidence="2 3">
    <name type="scientific">Motilimonas pumila</name>
    <dbReference type="NCBI Taxonomy" id="2303987"/>
    <lineage>
        <taxon>Bacteria</taxon>
        <taxon>Pseudomonadati</taxon>
        <taxon>Pseudomonadota</taxon>
        <taxon>Gammaproteobacteria</taxon>
        <taxon>Alteromonadales</taxon>
        <taxon>Alteromonadales genera incertae sedis</taxon>
        <taxon>Motilimonas</taxon>
    </lineage>
</organism>
<sequence>MPFFIQKCLLFSILVTFWGSLSVAHAAPNQVAEAKAGFIVQYSQYVRWPNASRIKPFTICSVGSNDVSDALVKQLQKNKPMFNGHPIQYLQLFNQVADKNCHLIYFANQQKPRAGRTGRAILTVSDAPGFSQVGMIEISQQQNKLVTIINQALLQQNNLQASALLLQVAEIKH</sequence>
<dbReference type="RefSeq" id="WP_119911313.1">
    <property type="nucleotide sequence ID" value="NZ_QZCH01000018.1"/>
</dbReference>
<reference evidence="2 3" key="1">
    <citation type="submission" date="2018-09" db="EMBL/GenBank/DDBJ databases">
        <authorList>
            <person name="Wang F."/>
        </authorList>
    </citation>
    <scope>NUCLEOTIDE SEQUENCE [LARGE SCALE GENOMIC DNA]</scope>
    <source>
        <strain evidence="2 3">PLHSC7-2</strain>
    </source>
</reference>
<comment type="caution">
    <text evidence="2">The sequence shown here is derived from an EMBL/GenBank/DDBJ whole genome shotgun (WGS) entry which is preliminary data.</text>
</comment>
<name>A0A418YCP1_9GAMM</name>
<evidence type="ECO:0000313" key="2">
    <source>
        <dbReference type="EMBL" id="RJG42297.1"/>
    </source>
</evidence>
<protein>
    <submittedName>
        <fullName evidence="2">YfiR family protein</fullName>
    </submittedName>
</protein>
<evidence type="ECO:0000256" key="1">
    <source>
        <dbReference type="SAM" id="SignalP"/>
    </source>
</evidence>
<reference evidence="2 3" key="2">
    <citation type="submission" date="2019-01" db="EMBL/GenBank/DDBJ databases">
        <title>Motilimonas pumilus sp. nov., isolated from the gut of sea cucumber (Apostichopus japonicus).</title>
        <authorList>
            <person name="Wang F.-Q."/>
            <person name="Ren L.-H."/>
            <person name="Lin Y.-W."/>
            <person name="Sun G.-H."/>
            <person name="Du Z.-J."/>
            <person name="Zhao J.-X."/>
            <person name="Liu X.-J."/>
            <person name="Liu L.-J."/>
        </authorList>
    </citation>
    <scope>NUCLEOTIDE SEQUENCE [LARGE SCALE GENOMIC DNA]</scope>
    <source>
        <strain evidence="2 3">PLHSC7-2</strain>
    </source>
</reference>
<feature type="signal peptide" evidence="1">
    <location>
        <begin position="1"/>
        <end position="26"/>
    </location>
</feature>
<dbReference type="OrthoDB" id="277577at2"/>
<accession>A0A418YCP1</accession>
<dbReference type="InterPro" id="IPR025293">
    <property type="entry name" value="YfiR/HmsC-like"/>
</dbReference>
<dbReference type="EMBL" id="QZCH01000018">
    <property type="protein sequence ID" value="RJG42297.1"/>
    <property type="molecule type" value="Genomic_DNA"/>
</dbReference>
<dbReference type="Pfam" id="PF13689">
    <property type="entry name" value="DUF4154"/>
    <property type="match status" value="1"/>
</dbReference>
<gene>
    <name evidence="2" type="ORF">D1Z90_13530</name>
</gene>
<dbReference type="Proteomes" id="UP000283255">
    <property type="component" value="Unassembled WGS sequence"/>
</dbReference>
<keyword evidence="1" id="KW-0732">Signal</keyword>
<evidence type="ECO:0000313" key="3">
    <source>
        <dbReference type="Proteomes" id="UP000283255"/>
    </source>
</evidence>